<dbReference type="OrthoDB" id="5577111at2759"/>
<proteinExistence type="predicted"/>
<dbReference type="Proteomes" id="UP001140217">
    <property type="component" value="Unassembled WGS sequence"/>
</dbReference>
<reference evidence="1" key="1">
    <citation type="submission" date="2022-07" db="EMBL/GenBank/DDBJ databases">
        <title>Phylogenomic reconstructions and comparative analyses of Kickxellomycotina fungi.</title>
        <authorList>
            <person name="Reynolds N.K."/>
            <person name="Stajich J.E."/>
            <person name="Barry K."/>
            <person name="Grigoriev I.V."/>
            <person name="Crous P."/>
            <person name="Smith M.E."/>
        </authorList>
    </citation>
    <scope>NUCLEOTIDE SEQUENCE</scope>
    <source>
        <strain evidence="1">NBRC 105414</strain>
    </source>
</reference>
<evidence type="ECO:0000313" key="2">
    <source>
        <dbReference type="Proteomes" id="UP001140217"/>
    </source>
</evidence>
<organism evidence="1 2">
    <name type="scientific">Coemansia javaensis</name>
    <dbReference type="NCBI Taxonomy" id="2761396"/>
    <lineage>
        <taxon>Eukaryota</taxon>
        <taxon>Fungi</taxon>
        <taxon>Fungi incertae sedis</taxon>
        <taxon>Zoopagomycota</taxon>
        <taxon>Kickxellomycotina</taxon>
        <taxon>Kickxellomycetes</taxon>
        <taxon>Kickxellales</taxon>
        <taxon>Kickxellaceae</taxon>
        <taxon>Coemansia</taxon>
    </lineage>
</organism>
<comment type="caution">
    <text evidence="1">The sequence shown here is derived from an EMBL/GenBank/DDBJ whole genome shotgun (WGS) entry which is preliminary data.</text>
</comment>
<sequence>MTLVLNPDPRSRPERVMNGPKYREGIQKFSAALADTMPGVLQIKLCGKAGNPVARDFGGELAGRFSEQLHVLQSWNQVVPPAGCVFRQLRQVSLGHDRWGGYHLPRIDPATLVRLAVHNWPLGRSWAPFSADDKAGEIEFPSLRTLCIFYRGADTEHPDTRVWQLRFPALKIMRLYSPREVCPLLQHAVLPAHMDAVSIRVTGACVRLMSSSALPAVGRFRIHILDNDTGLEVLDAVNRISVRMRPREEATLDVNSIPSSGIPALASLTKLVVRAPTGVDTMLALIQALPGLTGMIVWHLALDNIQADISVPGPAEARVVEPLGTRIEAMTLSVGRQPGMRRGKLAAVVKHLLLRIPTLRSLVAAQVPAEPIAYFVSAFVGRYPHLAAVNLRVGQGL</sequence>
<keyword evidence="2" id="KW-1185">Reference proteome</keyword>
<dbReference type="EMBL" id="JANBUL010000368">
    <property type="protein sequence ID" value="KAJ2776361.1"/>
    <property type="molecule type" value="Genomic_DNA"/>
</dbReference>
<accession>A0A9W8H534</accession>
<protein>
    <submittedName>
        <fullName evidence="1">Uncharacterized protein</fullName>
    </submittedName>
</protein>
<gene>
    <name evidence="1" type="ORF">H4R18_005706</name>
</gene>
<dbReference type="AlphaFoldDB" id="A0A9W8H534"/>
<name>A0A9W8H534_9FUNG</name>
<evidence type="ECO:0000313" key="1">
    <source>
        <dbReference type="EMBL" id="KAJ2776361.1"/>
    </source>
</evidence>